<protein>
    <submittedName>
        <fullName evidence="2">Proline-rich receptor-like protein kinase PERK2</fullName>
    </submittedName>
</protein>
<keyword evidence="3" id="KW-1185">Reference proteome</keyword>
<dbReference type="AlphaFoldDB" id="A0AAX6E7E0"/>
<evidence type="ECO:0000313" key="3">
    <source>
        <dbReference type="Proteomes" id="UP001140949"/>
    </source>
</evidence>
<sequence length="94" mass="9659">MAGKGGGGSRGGMAWARGDAVDPLWEMVSSGGMLRHRVSSSPVGRQRWRSMGLIQFGGGGAPGSTIHGRKAKTMRWPGTTNGGAPVAGAGRRVR</sequence>
<dbReference type="Proteomes" id="UP001140949">
    <property type="component" value="Unassembled WGS sequence"/>
</dbReference>
<feature type="region of interest" description="Disordered" evidence="1">
    <location>
        <begin position="55"/>
        <end position="94"/>
    </location>
</feature>
<keyword evidence="2" id="KW-0808">Transferase</keyword>
<accession>A0AAX6E7E0</accession>
<reference evidence="2" key="1">
    <citation type="journal article" date="2023" name="GigaByte">
        <title>Genome assembly of the bearded iris, Iris pallida Lam.</title>
        <authorList>
            <person name="Bruccoleri R.E."/>
            <person name="Oakeley E.J."/>
            <person name="Faust A.M.E."/>
            <person name="Altorfer M."/>
            <person name="Dessus-Babus S."/>
            <person name="Burckhardt D."/>
            <person name="Oertli M."/>
            <person name="Naumann U."/>
            <person name="Petersen F."/>
            <person name="Wong J."/>
        </authorList>
    </citation>
    <scope>NUCLEOTIDE SEQUENCE</scope>
    <source>
        <strain evidence="2">GSM-AAB239-AS_SAM_17_03QT</strain>
    </source>
</reference>
<keyword evidence="2" id="KW-0418">Kinase</keyword>
<keyword evidence="2" id="KW-0675">Receptor</keyword>
<name>A0AAX6E7E0_IRIPA</name>
<evidence type="ECO:0000256" key="1">
    <source>
        <dbReference type="SAM" id="MobiDB-lite"/>
    </source>
</evidence>
<organism evidence="2 3">
    <name type="scientific">Iris pallida</name>
    <name type="common">Sweet iris</name>
    <dbReference type="NCBI Taxonomy" id="29817"/>
    <lineage>
        <taxon>Eukaryota</taxon>
        <taxon>Viridiplantae</taxon>
        <taxon>Streptophyta</taxon>
        <taxon>Embryophyta</taxon>
        <taxon>Tracheophyta</taxon>
        <taxon>Spermatophyta</taxon>
        <taxon>Magnoliopsida</taxon>
        <taxon>Liliopsida</taxon>
        <taxon>Asparagales</taxon>
        <taxon>Iridaceae</taxon>
        <taxon>Iridoideae</taxon>
        <taxon>Irideae</taxon>
        <taxon>Iris</taxon>
    </lineage>
</organism>
<dbReference type="GO" id="GO:0016301">
    <property type="term" value="F:kinase activity"/>
    <property type="evidence" value="ECO:0007669"/>
    <property type="project" value="UniProtKB-KW"/>
</dbReference>
<comment type="caution">
    <text evidence="2">The sequence shown here is derived from an EMBL/GenBank/DDBJ whole genome shotgun (WGS) entry which is preliminary data.</text>
</comment>
<reference evidence="2" key="2">
    <citation type="submission" date="2023-04" db="EMBL/GenBank/DDBJ databases">
        <authorList>
            <person name="Bruccoleri R.E."/>
            <person name="Oakeley E.J."/>
            <person name="Faust A.-M."/>
            <person name="Dessus-Babus S."/>
            <person name="Altorfer M."/>
            <person name="Burckhardt D."/>
            <person name="Oertli M."/>
            <person name="Naumann U."/>
            <person name="Petersen F."/>
            <person name="Wong J."/>
        </authorList>
    </citation>
    <scope>NUCLEOTIDE SEQUENCE</scope>
    <source>
        <strain evidence="2">GSM-AAB239-AS_SAM_17_03QT</strain>
        <tissue evidence="2">Leaf</tissue>
    </source>
</reference>
<proteinExistence type="predicted"/>
<feature type="compositionally biased region" description="Low complexity" evidence="1">
    <location>
        <begin position="82"/>
        <end position="94"/>
    </location>
</feature>
<dbReference type="EMBL" id="JANAVB010039218">
    <property type="protein sequence ID" value="KAJ6799839.1"/>
    <property type="molecule type" value="Genomic_DNA"/>
</dbReference>
<gene>
    <name evidence="2" type="ORF">M6B38_204545</name>
</gene>
<evidence type="ECO:0000313" key="2">
    <source>
        <dbReference type="EMBL" id="KAJ6799839.1"/>
    </source>
</evidence>